<dbReference type="Gene3D" id="4.10.240.10">
    <property type="entry name" value="Zn(2)-C6 fungal-type DNA-binding domain"/>
    <property type="match status" value="1"/>
</dbReference>
<evidence type="ECO:0000313" key="5">
    <source>
        <dbReference type="Proteomes" id="UP001221757"/>
    </source>
</evidence>
<dbReference type="Proteomes" id="UP001221757">
    <property type="component" value="Unassembled WGS sequence"/>
</dbReference>
<protein>
    <submittedName>
        <fullName evidence="4">Fungal-specific transcription factor domain-containing protein</fullName>
    </submittedName>
</protein>
<dbReference type="SMART" id="SM00906">
    <property type="entry name" value="Fungal_trans"/>
    <property type="match status" value="1"/>
</dbReference>
<organism evidence="4 5">
    <name type="scientific">Mycena rosella</name>
    <name type="common">Pink bonnet</name>
    <name type="synonym">Agaricus rosellus</name>
    <dbReference type="NCBI Taxonomy" id="1033263"/>
    <lineage>
        <taxon>Eukaryota</taxon>
        <taxon>Fungi</taxon>
        <taxon>Dikarya</taxon>
        <taxon>Basidiomycota</taxon>
        <taxon>Agaricomycotina</taxon>
        <taxon>Agaricomycetes</taxon>
        <taxon>Agaricomycetidae</taxon>
        <taxon>Agaricales</taxon>
        <taxon>Marasmiineae</taxon>
        <taxon>Mycenaceae</taxon>
        <taxon>Mycena</taxon>
    </lineage>
</organism>
<dbReference type="InterPro" id="IPR001138">
    <property type="entry name" value="Zn2Cys6_DnaBD"/>
</dbReference>
<dbReference type="PROSITE" id="PS50048">
    <property type="entry name" value="ZN2_CY6_FUNGAL_2"/>
    <property type="match status" value="1"/>
</dbReference>
<evidence type="ECO:0000313" key="4">
    <source>
        <dbReference type="EMBL" id="KAJ7696009.1"/>
    </source>
</evidence>
<dbReference type="PANTHER" id="PTHR46910:SF38">
    <property type="entry name" value="ZN(2)-C6 FUNGAL-TYPE DOMAIN-CONTAINING PROTEIN"/>
    <property type="match status" value="1"/>
</dbReference>
<dbReference type="EMBL" id="JARKIE010000036">
    <property type="protein sequence ID" value="KAJ7696009.1"/>
    <property type="molecule type" value="Genomic_DNA"/>
</dbReference>
<keyword evidence="1" id="KW-0479">Metal-binding</keyword>
<dbReference type="SMART" id="SM00066">
    <property type="entry name" value="GAL4"/>
    <property type="match status" value="1"/>
</dbReference>
<evidence type="ECO:0000256" key="1">
    <source>
        <dbReference type="ARBA" id="ARBA00022723"/>
    </source>
</evidence>
<dbReference type="InterPro" id="IPR036864">
    <property type="entry name" value="Zn2-C6_fun-type_DNA-bd_sf"/>
</dbReference>
<evidence type="ECO:0000256" key="2">
    <source>
        <dbReference type="ARBA" id="ARBA00023242"/>
    </source>
</evidence>
<dbReference type="CDD" id="cd00067">
    <property type="entry name" value="GAL4"/>
    <property type="match status" value="1"/>
</dbReference>
<reference evidence="4" key="1">
    <citation type="submission" date="2023-03" db="EMBL/GenBank/DDBJ databases">
        <title>Massive genome expansion in bonnet fungi (Mycena s.s.) driven by repeated elements and novel gene families across ecological guilds.</title>
        <authorList>
            <consortium name="Lawrence Berkeley National Laboratory"/>
            <person name="Harder C.B."/>
            <person name="Miyauchi S."/>
            <person name="Viragh M."/>
            <person name="Kuo A."/>
            <person name="Thoen E."/>
            <person name="Andreopoulos B."/>
            <person name="Lu D."/>
            <person name="Skrede I."/>
            <person name="Drula E."/>
            <person name="Henrissat B."/>
            <person name="Morin E."/>
            <person name="Kohler A."/>
            <person name="Barry K."/>
            <person name="LaButti K."/>
            <person name="Morin E."/>
            <person name="Salamov A."/>
            <person name="Lipzen A."/>
            <person name="Mereny Z."/>
            <person name="Hegedus B."/>
            <person name="Baldrian P."/>
            <person name="Stursova M."/>
            <person name="Weitz H."/>
            <person name="Taylor A."/>
            <person name="Grigoriev I.V."/>
            <person name="Nagy L.G."/>
            <person name="Martin F."/>
            <person name="Kauserud H."/>
        </authorList>
    </citation>
    <scope>NUCLEOTIDE SEQUENCE</scope>
    <source>
        <strain evidence="4">CBHHK067</strain>
    </source>
</reference>
<dbReference type="GO" id="GO:0006351">
    <property type="term" value="P:DNA-templated transcription"/>
    <property type="evidence" value="ECO:0007669"/>
    <property type="project" value="InterPro"/>
</dbReference>
<proteinExistence type="predicted"/>
<evidence type="ECO:0000259" key="3">
    <source>
        <dbReference type="PROSITE" id="PS50048"/>
    </source>
</evidence>
<dbReference type="GO" id="GO:0008270">
    <property type="term" value="F:zinc ion binding"/>
    <property type="evidence" value="ECO:0007669"/>
    <property type="project" value="InterPro"/>
</dbReference>
<dbReference type="InterPro" id="IPR050987">
    <property type="entry name" value="AtrR-like"/>
</dbReference>
<dbReference type="InterPro" id="IPR007219">
    <property type="entry name" value="XnlR_reg_dom"/>
</dbReference>
<sequence>MSSDEETPSPPAGSQLSLKARRVQRSCDICRQRKIRCETTTSTSRTLNRIIHPGDGSKMPDGQCSNCIAFGSSCTYVRPTKKRGPKNQLVEELKQRNMFLEAKNASLEAKLRSLSICSLCSQPLADQDSPSSSASAFGPAGRVVSRSPEHVLPKEEDTELADRFNALCIQENFLSGKFFGNASSFVLVSSAIAQKEKYLGRPAPVYSRRLLFWHTLPWEREEYEKRPHYVYPPSDLMVSLLDLYFTNVHPILPILHRPSFERSVAEGLYLKDTQFGGALLAVLAVASRYSNDPRVFVDGGASLSSGWKFINQVEVVRKLFNPSLYEVQFYCLMTMYYLGTSAPQSSWLYLGLGIRSLQQRGEHRRKRTDVFDPEEESWKRAFWCCFSLDRLVCLFLGRPAGIHSEDYDVDLPLEVDDEYWGKGLTQPPGKPSLLTYFVCHLRLSEILADALRRLYASKKSRALMGWSGPEWEQRTVSELDSAMNDWLDSVPTHLRWDPERTRDVFSLQSAVLHMSYYSIQIAIHRPYIHQPNILASPSLSICTSAARSTLHIADAWLNKMQSSPLLPFLMNPVFVSGVILMLNIFGNKRAGFSTATHKDLLLVETAIEFHKCAESRWQPAGRVRELLQELKSLDCPLLLRQLQNEAPSVPNECMNPDKIHPNHGQPFEPIAWNSMHSSHSSAPLGQNPGARVSVEQLLADTAEFDTVNLSSRSPGNPSGLSNGVIDDELMSLWMVAPTNFTSIPQWDAYIGADMTYVGTGMTYVGTGTTNGDWANGH</sequence>
<dbReference type="SUPFAM" id="SSF57701">
    <property type="entry name" value="Zn2/Cys6 DNA-binding domain"/>
    <property type="match status" value="1"/>
</dbReference>
<accession>A0AAD7DQK1</accession>
<gene>
    <name evidence="4" type="ORF">B0H17DRAFT_1178084</name>
</gene>
<dbReference type="CDD" id="cd12148">
    <property type="entry name" value="fungal_TF_MHR"/>
    <property type="match status" value="1"/>
</dbReference>
<dbReference type="GO" id="GO:0003677">
    <property type="term" value="F:DNA binding"/>
    <property type="evidence" value="ECO:0007669"/>
    <property type="project" value="InterPro"/>
</dbReference>
<feature type="domain" description="Zn(2)-C6 fungal-type" evidence="3">
    <location>
        <begin position="26"/>
        <end position="76"/>
    </location>
</feature>
<name>A0AAD7DQK1_MYCRO</name>
<dbReference type="PANTHER" id="PTHR46910">
    <property type="entry name" value="TRANSCRIPTION FACTOR PDR1"/>
    <property type="match status" value="1"/>
</dbReference>
<dbReference type="GO" id="GO:0000981">
    <property type="term" value="F:DNA-binding transcription factor activity, RNA polymerase II-specific"/>
    <property type="evidence" value="ECO:0007669"/>
    <property type="project" value="InterPro"/>
</dbReference>
<comment type="caution">
    <text evidence="4">The sequence shown here is derived from an EMBL/GenBank/DDBJ whole genome shotgun (WGS) entry which is preliminary data.</text>
</comment>
<dbReference type="AlphaFoldDB" id="A0AAD7DQK1"/>
<keyword evidence="5" id="KW-1185">Reference proteome</keyword>
<keyword evidence="2" id="KW-0539">Nucleus</keyword>
<dbReference type="Pfam" id="PF04082">
    <property type="entry name" value="Fungal_trans"/>
    <property type="match status" value="1"/>
</dbReference>